<keyword evidence="1" id="KW-0808">Transferase</keyword>
<proteinExistence type="predicted"/>
<dbReference type="InterPro" id="IPR029063">
    <property type="entry name" value="SAM-dependent_MTases_sf"/>
</dbReference>
<evidence type="ECO:0000313" key="1">
    <source>
        <dbReference type="EMBL" id="KKT36981.1"/>
    </source>
</evidence>
<name>A0A0G1GPP9_9BACT</name>
<dbReference type="GO" id="GO:0008168">
    <property type="term" value="F:methyltransferase activity"/>
    <property type="evidence" value="ECO:0007669"/>
    <property type="project" value="UniProtKB-KW"/>
</dbReference>
<evidence type="ECO:0000313" key="2">
    <source>
        <dbReference type="Proteomes" id="UP000034097"/>
    </source>
</evidence>
<comment type="caution">
    <text evidence="1">The sequence shown here is derived from an EMBL/GenBank/DDBJ whole genome shotgun (WGS) entry which is preliminary data.</text>
</comment>
<gene>
    <name evidence="1" type="ORF">UW26_C0040G0006</name>
</gene>
<organism evidence="1 2">
    <name type="scientific">Candidatus Collierbacteria bacterium GW2011_GWF1_44_12</name>
    <dbReference type="NCBI Taxonomy" id="1618402"/>
    <lineage>
        <taxon>Bacteria</taxon>
        <taxon>Candidatus Collieribacteriota</taxon>
    </lineage>
</organism>
<keyword evidence="1" id="KW-0489">Methyltransferase</keyword>
<accession>A0A0G1GPP9</accession>
<dbReference type="GO" id="GO:0032259">
    <property type="term" value="P:methylation"/>
    <property type="evidence" value="ECO:0007669"/>
    <property type="project" value="UniProtKB-KW"/>
</dbReference>
<reference evidence="1 2" key="1">
    <citation type="journal article" date="2015" name="Nature">
        <title>rRNA introns, odd ribosomes, and small enigmatic genomes across a large radiation of phyla.</title>
        <authorList>
            <person name="Brown C.T."/>
            <person name="Hug L.A."/>
            <person name="Thomas B.C."/>
            <person name="Sharon I."/>
            <person name="Castelle C.J."/>
            <person name="Singh A."/>
            <person name="Wilkins M.J."/>
            <person name="Williams K.H."/>
            <person name="Banfield J.F."/>
        </authorList>
    </citation>
    <scope>NUCLEOTIDE SEQUENCE [LARGE SCALE GENOMIC DNA]</scope>
</reference>
<dbReference type="Gene3D" id="3.40.50.150">
    <property type="entry name" value="Vaccinia Virus protein VP39"/>
    <property type="match status" value="1"/>
</dbReference>
<dbReference type="Pfam" id="PF13489">
    <property type="entry name" value="Methyltransf_23"/>
    <property type="match status" value="1"/>
</dbReference>
<dbReference type="Proteomes" id="UP000034097">
    <property type="component" value="Unassembled WGS sequence"/>
</dbReference>
<dbReference type="PANTHER" id="PTHR43861:SF6">
    <property type="entry name" value="METHYLTRANSFERASE TYPE 11"/>
    <property type="match status" value="1"/>
</dbReference>
<dbReference type="CDD" id="cd02440">
    <property type="entry name" value="AdoMet_MTases"/>
    <property type="match status" value="1"/>
</dbReference>
<dbReference type="SUPFAM" id="SSF53335">
    <property type="entry name" value="S-adenosyl-L-methionine-dependent methyltransferases"/>
    <property type="match status" value="1"/>
</dbReference>
<dbReference type="PANTHER" id="PTHR43861">
    <property type="entry name" value="TRANS-ACONITATE 2-METHYLTRANSFERASE-RELATED"/>
    <property type="match status" value="1"/>
</dbReference>
<dbReference type="EMBL" id="LCHQ01000040">
    <property type="protein sequence ID" value="KKT36981.1"/>
    <property type="molecule type" value="Genomic_DNA"/>
</dbReference>
<protein>
    <submittedName>
        <fullName evidence="1">Methyltransferase type 11</fullName>
    </submittedName>
</protein>
<dbReference type="AlphaFoldDB" id="A0A0G1GPP9"/>
<sequence>MKFKYDEFNNNEFESHKLTYNLIDPNTKVLDLGCATGYLAKELLKKGCKTWGVDGDTNAAKKAEKYCSSVIVSNLDECTSFPFPKKSFDYVILLDVIEHLVNPENTLLIIKSYLKENGKIIVSTPNIAHASIRWMLFRGLFEYTSTGIMDKTLSSKKLAIDC</sequence>